<dbReference type="Proteomes" id="UP000334340">
    <property type="component" value="Unassembled WGS sequence"/>
</dbReference>
<dbReference type="PANTHER" id="PTHR10000:SF8">
    <property type="entry name" value="HAD SUPERFAMILY HYDROLASE-LIKE, TYPE 3"/>
    <property type="match status" value="1"/>
</dbReference>
<reference evidence="5 6" key="1">
    <citation type="submission" date="2019-07" db="EMBL/GenBank/DDBJ databases">
        <authorList>
            <person name="Cremers G."/>
        </authorList>
    </citation>
    <scope>NUCLEOTIDE SEQUENCE [LARGE SCALE GENOMIC DNA]</scope>
</reference>
<keyword evidence="2 5" id="KW-0378">Hydrolase</keyword>
<dbReference type="NCBIfam" id="TIGR02461">
    <property type="entry name" value="osmo_MPG_phos"/>
    <property type="match status" value="1"/>
</dbReference>
<evidence type="ECO:0000313" key="6">
    <source>
        <dbReference type="Proteomes" id="UP000334340"/>
    </source>
</evidence>
<evidence type="ECO:0000256" key="4">
    <source>
        <dbReference type="NCBIfam" id="TIGR02461"/>
    </source>
</evidence>
<dbReference type="InterPro" id="IPR033980">
    <property type="entry name" value="MPG_Pase_thermophiles"/>
</dbReference>
<organism evidence="5 6">
    <name type="scientific">Candidatus Methylomirabilis lanthanidiphila</name>
    <dbReference type="NCBI Taxonomy" id="2211376"/>
    <lineage>
        <taxon>Bacteria</taxon>
        <taxon>Candidatus Methylomirabilota</taxon>
        <taxon>Candidatus Methylomirabilia</taxon>
        <taxon>Candidatus Methylomirabilales</taxon>
        <taxon>Candidatus Methylomirabilaceae</taxon>
        <taxon>Candidatus Methylomirabilis</taxon>
    </lineage>
</organism>
<dbReference type="InterPro" id="IPR006379">
    <property type="entry name" value="HAD-SF_hydro_IIB"/>
</dbReference>
<protein>
    <recommendedName>
        <fullName evidence="4">Mannosyl-3-phosphoglycerate phosphatase</fullName>
        <ecNumber evidence="4">3.1.3.70</ecNumber>
    </recommendedName>
</protein>
<dbReference type="SFLD" id="SFLDG01140">
    <property type="entry name" value="C2.B:_Phosphomannomutase_and_P"/>
    <property type="match status" value="1"/>
</dbReference>
<dbReference type="SFLD" id="SFLDG01142">
    <property type="entry name" value="C2.B.2:_Mannosyl-3-phosphoglyc"/>
    <property type="match status" value="1"/>
</dbReference>
<keyword evidence="6" id="KW-1185">Reference proteome</keyword>
<dbReference type="GO" id="GO:0050531">
    <property type="term" value="F:mannosyl-3-phosphoglycerate phosphatase activity"/>
    <property type="evidence" value="ECO:0007669"/>
    <property type="project" value="UniProtKB-UniRule"/>
</dbReference>
<dbReference type="NCBIfam" id="TIGR01484">
    <property type="entry name" value="HAD-SF-IIB"/>
    <property type="match status" value="1"/>
</dbReference>
<dbReference type="NCBIfam" id="TIGR01486">
    <property type="entry name" value="HAD-SF-IIB-MPGP"/>
    <property type="match status" value="1"/>
</dbReference>
<dbReference type="GO" id="GO:0000287">
    <property type="term" value="F:magnesium ion binding"/>
    <property type="evidence" value="ECO:0007669"/>
    <property type="project" value="TreeGrafter"/>
</dbReference>
<dbReference type="Gene3D" id="3.40.50.1000">
    <property type="entry name" value="HAD superfamily/HAD-like"/>
    <property type="match status" value="1"/>
</dbReference>
<dbReference type="AlphaFoldDB" id="A0A564ZJD6"/>
<dbReference type="PANTHER" id="PTHR10000">
    <property type="entry name" value="PHOSPHOSERINE PHOSPHATASE"/>
    <property type="match status" value="1"/>
</dbReference>
<evidence type="ECO:0000256" key="1">
    <source>
        <dbReference type="ARBA" id="ARBA00022723"/>
    </source>
</evidence>
<evidence type="ECO:0000313" key="5">
    <source>
        <dbReference type="EMBL" id="VUZ84987.1"/>
    </source>
</evidence>
<dbReference type="Pfam" id="PF08282">
    <property type="entry name" value="Hydrolase_3"/>
    <property type="match status" value="1"/>
</dbReference>
<dbReference type="Gene3D" id="3.30.980.20">
    <property type="entry name" value="Putative mannosyl-3-phosphoglycerate phosphatase, domain 2"/>
    <property type="match status" value="1"/>
</dbReference>
<dbReference type="GO" id="GO:0005829">
    <property type="term" value="C:cytosol"/>
    <property type="evidence" value="ECO:0007669"/>
    <property type="project" value="TreeGrafter"/>
</dbReference>
<keyword evidence="1" id="KW-0479">Metal-binding</keyword>
<name>A0A564ZJD6_9BACT</name>
<dbReference type="CDD" id="cd07507">
    <property type="entry name" value="HAD_Pase"/>
    <property type="match status" value="1"/>
</dbReference>
<gene>
    <name evidence="5" type="ORF">MELA_01362</name>
</gene>
<dbReference type="InterPro" id="IPR023214">
    <property type="entry name" value="HAD_sf"/>
</dbReference>
<dbReference type="SUPFAM" id="SSF56784">
    <property type="entry name" value="HAD-like"/>
    <property type="match status" value="1"/>
</dbReference>
<dbReference type="GO" id="GO:0051479">
    <property type="term" value="P:mannosylglycerate biosynthetic process"/>
    <property type="evidence" value="ECO:0007669"/>
    <property type="project" value="InterPro"/>
</dbReference>
<accession>A0A564ZJD6</accession>
<dbReference type="EC" id="3.1.3.70" evidence="4"/>
<keyword evidence="3" id="KW-0460">Magnesium</keyword>
<dbReference type="InterPro" id="IPR006381">
    <property type="entry name" value="HAD-SF-IIB-MPGP"/>
</dbReference>
<evidence type="ECO:0000256" key="3">
    <source>
        <dbReference type="ARBA" id="ARBA00022842"/>
    </source>
</evidence>
<dbReference type="EMBL" id="CABIKM010000022">
    <property type="protein sequence ID" value="VUZ84987.1"/>
    <property type="molecule type" value="Genomic_DNA"/>
</dbReference>
<proteinExistence type="predicted"/>
<evidence type="ECO:0000256" key="2">
    <source>
        <dbReference type="ARBA" id="ARBA00022801"/>
    </source>
</evidence>
<dbReference type="InterPro" id="IPR036412">
    <property type="entry name" value="HAD-like_sf"/>
</dbReference>
<sequence length="288" mass="31832">MPTTHSPRHSASLLIFTDLDGTLLDHDTYSCEPAREALNEVERRGIPLVLCTSKTRAEVERYRQLLNNHDPFVVENGGAAFIPVDYFSFAYPYQRDVDGYHVIEYGTPYPRLVEILQAVRAESGVKIGGFSDLNAEQVAALTGLPVEEARLAKVREYDEPFFVKGPPGELNCVNTLFRRRGFRCTRGGRFHHLTGSNDKGKAVADVARLFERACGQVRTVGIGDSQNDLPMLWAVDVPILVQRIDGKYDPTVKVPHLIRAGGIGPQGWCKAILDLLSARTEDGGTAPL</sequence>
<dbReference type="SFLD" id="SFLDS00003">
    <property type="entry name" value="Haloacid_Dehalogenase"/>
    <property type="match status" value="1"/>
</dbReference>